<dbReference type="Proteomes" id="UP001157418">
    <property type="component" value="Unassembled WGS sequence"/>
</dbReference>
<accession>A0AAU9PT30</accession>
<sequence>MNEKSTEKSKLMNCERQPTNDRNWARTHFLPQSFKTLDSDFPVLRIASVVDIDSQRTRLIGIHSEPVTLIRFCPTRNEPLAIGTTNVSDSHY</sequence>
<dbReference type="EMBL" id="CAKMRJ010005745">
    <property type="protein sequence ID" value="CAH1452747.1"/>
    <property type="molecule type" value="Genomic_DNA"/>
</dbReference>
<gene>
    <name evidence="1" type="ORF">LVIROSA_LOCUS38035</name>
</gene>
<comment type="caution">
    <text evidence="1">The sequence shown here is derived from an EMBL/GenBank/DDBJ whole genome shotgun (WGS) entry which is preliminary data.</text>
</comment>
<name>A0AAU9PT30_9ASTR</name>
<evidence type="ECO:0000313" key="2">
    <source>
        <dbReference type="Proteomes" id="UP001157418"/>
    </source>
</evidence>
<evidence type="ECO:0000313" key="1">
    <source>
        <dbReference type="EMBL" id="CAH1452747.1"/>
    </source>
</evidence>
<dbReference type="AlphaFoldDB" id="A0AAU9PT30"/>
<protein>
    <submittedName>
        <fullName evidence="1">Uncharacterized protein</fullName>
    </submittedName>
</protein>
<organism evidence="1 2">
    <name type="scientific">Lactuca virosa</name>
    <dbReference type="NCBI Taxonomy" id="75947"/>
    <lineage>
        <taxon>Eukaryota</taxon>
        <taxon>Viridiplantae</taxon>
        <taxon>Streptophyta</taxon>
        <taxon>Embryophyta</taxon>
        <taxon>Tracheophyta</taxon>
        <taxon>Spermatophyta</taxon>
        <taxon>Magnoliopsida</taxon>
        <taxon>eudicotyledons</taxon>
        <taxon>Gunneridae</taxon>
        <taxon>Pentapetalae</taxon>
        <taxon>asterids</taxon>
        <taxon>campanulids</taxon>
        <taxon>Asterales</taxon>
        <taxon>Asteraceae</taxon>
        <taxon>Cichorioideae</taxon>
        <taxon>Cichorieae</taxon>
        <taxon>Lactucinae</taxon>
        <taxon>Lactuca</taxon>
    </lineage>
</organism>
<keyword evidence="2" id="KW-1185">Reference proteome</keyword>
<proteinExistence type="predicted"/>
<reference evidence="1 2" key="1">
    <citation type="submission" date="2022-01" db="EMBL/GenBank/DDBJ databases">
        <authorList>
            <person name="Xiong W."/>
            <person name="Schranz E."/>
        </authorList>
    </citation>
    <scope>NUCLEOTIDE SEQUENCE [LARGE SCALE GENOMIC DNA]</scope>
</reference>